<name>A0ABR7ISC0_9CLOT</name>
<keyword evidence="3" id="KW-1185">Reference proteome</keyword>
<evidence type="ECO:0000256" key="1">
    <source>
        <dbReference type="SAM" id="Phobius"/>
    </source>
</evidence>
<keyword evidence="1" id="KW-0812">Transmembrane</keyword>
<proteinExistence type="predicted"/>
<evidence type="ECO:0000313" key="3">
    <source>
        <dbReference type="Proteomes" id="UP000649151"/>
    </source>
</evidence>
<dbReference type="Proteomes" id="UP000649151">
    <property type="component" value="Unassembled WGS sequence"/>
</dbReference>
<evidence type="ECO:0000313" key="2">
    <source>
        <dbReference type="EMBL" id="MBC5788044.1"/>
    </source>
</evidence>
<gene>
    <name evidence="2" type="ORF">H8Z77_08445</name>
</gene>
<keyword evidence="1" id="KW-1133">Transmembrane helix</keyword>
<comment type="caution">
    <text evidence="2">The sequence shown here is derived from an EMBL/GenBank/DDBJ whole genome shotgun (WGS) entry which is preliminary data.</text>
</comment>
<reference evidence="2 3" key="1">
    <citation type="submission" date="2020-08" db="EMBL/GenBank/DDBJ databases">
        <title>Genome public.</title>
        <authorList>
            <person name="Liu C."/>
            <person name="Sun Q."/>
        </authorList>
    </citation>
    <scope>NUCLEOTIDE SEQUENCE [LARGE SCALE GENOMIC DNA]</scope>
    <source>
        <strain evidence="2 3">NSJ-27</strain>
    </source>
</reference>
<feature type="transmembrane region" description="Helical" evidence="1">
    <location>
        <begin position="12"/>
        <end position="43"/>
    </location>
</feature>
<keyword evidence="1" id="KW-0472">Membrane</keyword>
<feature type="transmembrane region" description="Helical" evidence="1">
    <location>
        <begin position="55"/>
        <end position="88"/>
    </location>
</feature>
<dbReference type="EMBL" id="JACOQK010000001">
    <property type="protein sequence ID" value="MBC5788044.1"/>
    <property type="molecule type" value="Genomic_DNA"/>
</dbReference>
<protein>
    <recommendedName>
        <fullName evidence="4">DUF4190 domain-containing protein</fullName>
    </recommendedName>
</protein>
<sequence length="90" mass="8950">MEQKNGKAVASLVLGIISLVLMFIPYGGWVGLILGIVGIILGISAKKEAPSGMATAGLVLSIIAVALCAISLIACVACVGCIGTAGMLSY</sequence>
<dbReference type="RefSeq" id="WP_069987493.1">
    <property type="nucleotide sequence ID" value="NZ_JACOQK010000001.1"/>
</dbReference>
<evidence type="ECO:0008006" key="4">
    <source>
        <dbReference type="Google" id="ProtNLM"/>
    </source>
</evidence>
<organism evidence="2 3">
    <name type="scientific">Clostridium facile</name>
    <dbReference type="NCBI Taxonomy" id="2763035"/>
    <lineage>
        <taxon>Bacteria</taxon>
        <taxon>Bacillati</taxon>
        <taxon>Bacillota</taxon>
        <taxon>Clostridia</taxon>
        <taxon>Eubacteriales</taxon>
        <taxon>Clostridiaceae</taxon>
        <taxon>Clostridium</taxon>
    </lineage>
</organism>
<accession>A0ABR7ISC0</accession>